<feature type="region of interest" description="Disordered" evidence="14">
    <location>
        <begin position="94"/>
        <end position="190"/>
    </location>
</feature>
<dbReference type="InterPro" id="IPR001357">
    <property type="entry name" value="BRCT_dom"/>
</dbReference>
<comment type="subcellular location">
    <subcellularLocation>
        <location evidence="2">Chromosome</location>
    </subcellularLocation>
    <subcellularLocation>
        <location evidence="1">Nucleus</location>
    </subcellularLocation>
</comment>
<dbReference type="InterPro" id="IPR013083">
    <property type="entry name" value="Znf_RING/FYVE/PHD"/>
</dbReference>
<dbReference type="SMART" id="SM00292">
    <property type="entry name" value="BRCT"/>
    <property type="match status" value="2"/>
</dbReference>
<evidence type="ECO:0000256" key="14">
    <source>
        <dbReference type="SAM" id="MobiDB-lite"/>
    </source>
</evidence>
<dbReference type="Gene3D" id="3.30.40.10">
    <property type="entry name" value="Zinc/RING finger domain, C3HC4 (zinc finger)"/>
    <property type="match status" value="1"/>
</dbReference>
<dbReference type="GO" id="GO:0005694">
    <property type="term" value="C:chromosome"/>
    <property type="evidence" value="ECO:0007669"/>
    <property type="project" value="UniProtKB-SubCell"/>
</dbReference>
<feature type="domain" description="RING-type" evidence="15">
    <location>
        <begin position="17"/>
        <end position="59"/>
    </location>
</feature>
<evidence type="ECO:0000256" key="11">
    <source>
        <dbReference type="ARBA" id="ARBA00023306"/>
    </source>
</evidence>
<dbReference type="InterPro" id="IPR001841">
    <property type="entry name" value="Znf_RING"/>
</dbReference>
<comment type="caution">
    <text evidence="17">The sequence shown here is derived from an EMBL/GenBank/DDBJ whole genome shotgun (WGS) entry which is preliminary data.</text>
</comment>
<dbReference type="AlphaFoldDB" id="A0A553P9Q0"/>
<name>A0A553P9Q0_TIGCA</name>
<dbReference type="GO" id="GO:0008270">
    <property type="term" value="F:zinc ion binding"/>
    <property type="evidence" value="ECO:0007669"/>
    <property type="project" value="UniProtKB-KW"/>
</dbReference>
<evidence type="ECO:0000256" key="8">
    <source>
        <dbReference type="ARBA" id="ARBA00022833"/>
    </source>
</evidence>
<dbReference type="InterPro" id="IPR031099">
    <property type="entry name" value="BRCA1-associated"/>
</dbReference>
<keyword evidence="9" id="KW-0234">DNA repair</keyword>
<dbReference type="InterPro" id="IPR036420">
    <property type="entry name" value="BRCT_dom_sf"/>
</dbReference>
<feature type="region of interest" description="Disordered" evidence="14">
    <location>
        <begin position="514"/>
        <end position="542"/>
    </location>
</feature>
<evidence type="ECO:0000256" key="6">
    <source>
        <dbReference type="ARBA" id="ARBA00022763"/>
    </source>
</evidence>
<evidence type="ECO:0000256" key="2">
    <source>
        <dbReference type="ARBA" id="ARBA00004286"/>
    </source>
</evidence>
<dbReference type="PROSITE" id="PS50089">
    <property type="entry name" value="ZF_RING_2"/>
    <property type="match status" value="1"/>
</dbReference>
<evidence type="ECO:0000256" key="7">
    <source>
        <dbReference type="ARBA" id="ARBA00022771"/>
    </source>
</evidence>
<dbReference type="SUPFAM" id="SSF57850">
    <property type="entry name" value="RING/U-box"/>
    <property type="match status" value="1"/>
</dbReference>
<evidence type="ECO:0000259" key="16">
    <source>
        <dbReference type="PROSITE" id="PS50172"/>
    </source>
</evidence>
<dbReference type="EMBL" id="VCGU01000005">
    <property type="protein sequence ID" value="TRY74400.1"/>
    <property type="molecule type" value="Genomic_DNA"/>
</dbReference>
<dbReference type="Gene3D" id="3.40.50.10190">
    <property type="entry name" value="BRCT domain"/>
    <property type="match status" value="2"/>
</dbReference>
<keyword evidence="18" id="KW-1185">Reference proteome</keyword>
<evidence type="ECO:0000256" key="1">
    <source>
        <dbReference type="ARBA" id="ARBA00004123"/>
    </source>
</evidence>
<keyword evidence="10" id="KW-0539">Nucleus</keyword>
<feature type="compositionally biased region" description="Basic and acidic residues" evidence="14">
    <location>
        <begin position="722"/>
        <end position="748"/>
    </location>
</feature>
<evidence type="ECO:0000256" key="5">
    <source>
        <dbReference type="ARBA" id="ARBA00022737"/>
    </source>
</evidence>
<feature type="region of interest" description="Disordered" evidence="14">
    <location>
        <begin position="246"/>
        <end position="476"/>
    </location>
</feature>
<protein>
    <recommendedName>
        <fullName evidence="12">RING-type E3 ubiquitin transferase BRCA1</fullName>
    </recommendedName>
</protein>
<dbReference type="SUPFAM" id="SSF52113">
    <property type="entry name" value="BRCT domain"/>
    <property type="match status" value="2"/>
</dbReference>
<sequence length="1032" mass="116595">MDRFQAGLEKLRATFQCGICLEMMVTPIITPCHHSYCQMCIHKHLEGKRSIHVKCPICNASGLTKRSLRRDDKTEAILKAMQAVGQNASLEYGSTSAAAKDQKTPSSSRKRAKETKKEDPGLFSSPEKKSTELKGRRAPRKMSNSPPKAKKPPGSKKPAAQQTLKQTRRQSLQSKAEDRALRKPWVSGNDDILDYLKSDSDVISEASESFTDPEVQLQEKLDTVETNQRQMKKNCVSMKSIIDNVKEQAQAPSAKNKKRKILQTPNPEDYETLIRGQEKKIHNAPGNGDEGSSSLSIHDQPVKPSRLASKKRRTNSKSPAGKLPKVEDAEEDQSDPSLQPPSAGPSLFVPENPTNSRPTRSRSQRKSSILKSSLLEIERRRPSPKKKSFKKVMFVRLGPLSKRHSNCPPNREVEPESFGKKTKEAKIEETIPETINHEKSPGTSGDHPPRPSRTNSFMADIIGNDKDIYSSDEESLSQEKLRLKRMRENNSIVKELAFEDGRLRAKRSRILPVYSSNESSEDTCSQTKLIDGPPIKDRTNLPTQQRSVKTKQKTISTYLQSRRSSFVTMPSKEDFSHAPQAKEEDLVHLISPTPDQDENMESAFPPVPLGRLELKPLVVGKNLSRSDTSDFIGNTVDIAMPVKGSRFSSSTVSTEDTNNSDGSTQAIEEKIRKMKEMLPIQDPCQDLDVPRTPEKTGANSGQVLESDDDLFESTPQAPTSNRLKETRRSRLPDDETKTVQEPRKRLDYPDPDPFLDDNENNPIEIMKERDNDHDEQEDALPLSQVLATSMYFPQESKVISDEEARKIVLITSGLDIKSRELVKRFAQFSGCTLKTNLDKHITHVIVAHDDDLQAEVTLKFLQGVSLGKFLIGIQWIRDCCDKEKVLDYHDYEVKHSSGEDGPFRSRMAHEEHQPLLFKDYAFILRGKFQTIPEDKFRELLQWSGGKIWRSPVTINNEDRGKRFIIVDRQSPHVESECVKLFRSTGMVVIEKDWIIDCLAQYSVMSFLQYMLHPSIGSDELLKEGYHPSMLDC</sequence>
<dbReference type="Pfam" id="PF00097">
    <property type="entry name" value="zf-C3HC4"/>
    <property type="match status" value="1"/>
</dbReference>
<feature type="region of interest" description="Disordered" evidence="14">
    <location>
        <begin position="683"/>
        <end position="760"/>
    </location>
</feature>
<dbReference type="PANTHER" id="PTHR13763">
    <property type="entry name" value="BREAST CANCER TYPE 1 SUSCEPTIBILITY PROTEIN BRCA1"/>
    <property type="match status" value="1"/>
</dbReference>
<evidence type="ECO:0000256" key="12">
    <source>
        <dbReference type="ARBA" id="ARBA00031556"/>
    </source>
</evidence>
<dbReference type="Proteomes" id="UP000318571">
    <property type="component" value="Chromosome 2"/>
</dbReference>
<keyword evidence="5" id="KW-0677">Repeat</keyword>
<evidence type="ECO:0000313" key="18">
    <source>
        <dbReference type="Proteomes" id="UP000318571"/>
    </source>
</evidence>
<keyword evidence="8" id="KW-0862">Zinc</keyword>
<keyword evidence="4" id="KW-0479">Metal-binding</keyword>
<dbReference type="GO" id="GO:0004842">
    <property type="term" value="F:ubiquitin-protein transferase activity"/>
    <property type="evidence" value="ECO:0007669"/>
    <property type="project" value="TreeGrafter"/>
</dbReference>
<dbReference type="PROSITE" id="PS50172">
    <property type="entry name" value="BRCT"/>
    <property type="match status" value="2"/>
</dbReference>
<keyword evidence="7 13" id="KW-0863">Zinc-finger</keyword>
<proteinExistence type="predicted"/>
<evidence type="ECO:0000256" key="4">
    <source>
        <dbReference type="ARBA" id="ARBA00022723"/>
    </source>
</evidence>
<evidence type="ECO:0000256" key="3">
    <source>
        <dbReference type="ARBA" id="ARBA00022454"/>
    </source>
</evidence>
<evidence type="ECO:0000256" key="9">
    <source>
        <dbReference type="ARBA" id="ARBA00023204"/>
    </source>
</evidence>
<dbReference type="InterPro" id="IPR018957">
    <property type="entry name" value="Znf_C3HC4_RING-type"/>
</dbReference>
<dbReference type="PROSITE" id="PS00518">
    <property type="entry name" value="ZF_RING_1"/>
    <property type="match status" value="1"/>
</dbReference>
<feature type="compositionally biased region" description="Low complexity" evidence="14">
    <location>
        <begin position="366"/>
        <end position="375"/>
    </location>
</feature>
<evidence type="ECO:0000256" key="10">
    <source>
        <dbReference type="ARBA" id="ARBA00023242"/>
    </source>
</evidence>
<dbReference type="Pfam" id="PF00533">
    <property type="entry name" value="BRCT"/>
    <property type="match status" value="1"/>
</dbReference>
<feature type="compositionally biased region" description="Basic and acidic residues" evidence="14">
    <location>
        <begin position="115"/>
        <end position="135"/>
    </location>
</feature>
<reference evidence="17 18" key="1">
    <citation type="journal article" date="2018" name="Nat. Ecol. Evol.">
        <title>Genomic signatures of mitonuclear coevolution across populations of Tigriopus californicus.</title>
        <authorList>
            <person name="Barreto F.S."/>
            <person name="Watson E.T."/>
            <person name="Lima T.G."/>
            <person name="Willett C.S."/>
            <person name="Edmands S."/>
            <person name="Li W."/>
            <person name="Burton R.S."/>
        </authorList>
    </citation>
    <scope>NUCLEOTIDE SEQUENCE [LARGE SCALE GENOMIC DNA]</scope>
    <source>
        <strain evidence="17 18">San Diego</strain>
    </source>
</reference>
<feature type="compositionally biased region" description="Acidic residues" evidence="14">
    <location>
        <begin position="749"/>
        <end position="759"/>
    </location>
</feature>
<dbReference type="GO" id="GO:0045944">
    <property type="term" value="P:positive regulation of transcription by RNA polymerase II"/>
    <property type="evidence" value="ECO:0007669"/>
    <property type="project" value="TreeGrafter"/>
</dbReference>
<dbReference type="InterPro" id="IPR017907">
    <property type="entry name" value="Znf_RING_CS"/>
</dbReference>
<keyword evidence="6" id="KW-0227">DNA damage</keyword>
<dbReference type="OMA" id="HEDMSTE"/>
<dbReference type="GO" id="GO:0070531">
    <property type="term" value="C:BRCA1-A complex"/>
    <property type="evidence" value="ECO:0007669"/>
    <property type="project" value="TreeGrafter"/>
</dbReference>
<evidence type="ECO:0000256" key="13">
    <source>
        <dbReference type="PROSITE-ProRule" id="PRU00175"/>
    </source>
</evidence>
<dbReference type="GO" id="GO:0000724">
    <property type="term" value="P:double-strand break repair via homologous recombination"/>
    <property type="evidence" value="ECO:0007669"/>
    <property type="project" value="TreeGrafter"/>
</dbReference>
<accession>A0A553P9Q0</accession>
<dbReference type="PANTHER" id="PTHR13763:SF0">
    <property type="entry name" value="BREAST CANCER TYPE 1 SUSCEPTIBILITY PROTEIN"/>
    <property type="match status" value="1"/>
</dbReference>
<evidence type="ECO:0000313" key="17">
    <source>
        <dbReference type="EMBL" id="TRY74400.1"/>
    </source>
</evidence>
<feature type="domain" description="BRCT" evidence="16">
    <location>
        <begin position="912"/>
        <end position="1011"/>
    </location>
</feature>
<organism evidence="17 18">
    <name type="scientific">Tigriopus californicus</name>
    <name type="common">Marine copepod</name>
    <dbReference type="NCBI Taxonomy" id="6832"/>
    <lineage>
        <taxon>Eukaryota</taxon>
        <taxon>Metazoa</taxon>
        <taxon>Ecdysozoa</taxon>
        <taxon>Arthropoda</taxon>
        <taxon>Crustacea</taxon>
        <taxon>Multicrustacea</taxon>
        <taxon>Hexanauplia</taxon>
        <taxon>Copepoda</taxon>
        <taxon>Harpacticoida</taxon>
        <taxon>Harpacticidae</taxon>
        <taxon>Tigriopus</taxon>
    </lineage>
</organism>
<dbReference type="STRING" id="6832.A0A553P9Q0"/>
<gene>
    <name evidence="17" type="ORF">TCAL_16866</name>
</gene>
<dbReference type="GO" id="GO:0031436">
    <property type="term" value="C:BRCA1-BARD1 complex"/>
    <property type="evidence" value="ECO:0007669"/>
    <property type="project" value="TreeGrafter"/>
</dbReference>
<feature type="compositionally biased region" description="Basic and acidic residues" evidence="14">
    <location>
        <begin position="411"/>
        <end position="440"/>
    </location>
</feature>
<feature type="domain" description="BRCT" evidence="16">
    <location>
        <begin position="808"/>
        <end position="893"/>
    </location>
</feature>
<feature type="compositionally biased region" description="Polar residues" evidence="14">
    <location>
        <begin position="514"/>
        <end position="528"/>
    </location>
</feature>
<feature type="region of interest" description="Disordered" evidence="14">
    <location>
        <begin position="646"/>
        <end position="665"/>
    </location>
</feature>
<feature type="compositionally biased region" description="Polar residues" evidence="14">
    <location>
        <begin position="161"/>
        <end position="174"/>
    </location>
</feature>
<evidence type="ECO:0000259" key="15">
    <source>
        <dbReference type="PROSITE" id="PS50089"/>
    </source>
</evidence>
<dbReference type="SMART" id="SM00184">
    <property type="entry name" value="RING"/>
    <property type="match status" value="1"/>
</dbReference>
<keyword evidence="11" id="KW-0131">Cell cycle</keyword>
<keyword evidence="3" id="KW-0158">Chromosome</keyword>